<proteinExistence type="inferred from homology"/>
<dbReference type="GO" id="GO:0022857">
    <property type="term" value="F:transmembrane transporter activity"/>
    <property type="evidence" value="ECO:0007669"/>
    <property type="project" value="InterPro"/>
</dbReference>
<feature type="transmembrane region" description="Helical" evidence="4">
    <location>
        <begin position="331"/>
        <end position="349"/>
    </location>
</feature>
<dbReference type="CDD" id="cd17352">
    <property type="entry name" value="MFS_MCT_SLC16"/>
    <property type="match status" value="1"/>
</dbReference>
<reference evidence="5 6" key="1">
    <citation type="submission" date="2016-06" db="EMBL/GenBank/DDBJ databases">
        <authorList>
            <person name="Kjaerup R.B."/>
            <person name="Dalgaard T.S."/>
            <person name="Juul-Madsen H.R."/>
        </authorList>
    </citation>
    <scope>NUCLEOTIDE SEQUENCE [LARGE SCALE GENOMIC DNA]</scope>
    <source>
        <strain evidence="5 6">Pb300</strain>
    </source>
</reference>
<evidence type="ECO:0000313" key="6">
    <source>
        <dbReference type="Proteomes" id="UP000242814"/>
    </source>
</evidence>
<dbReference type="EMBL" id="LZYO01000079">
    <property type="protein sequence ID" value="ODH38188.1"/>
    <property type="molecule type" value="Genomic_DNA"/>
</dbReference>
<sequence length="538" mass="57328">MTNNRSNDIGVEAGIDSHQTPAELSARKGRPLEEKVLESDITQQSDEGIDGKPPDDAPPDGGYGWVCVACSAWINGNTWGLNSSYAVFLSYYLSHDIFPDASDLTYAFTGGLSMSCCLLVAPLVTHLVHLFGNKPILNVGVVLQTISFIGASFATKQWQLFLSQGVCFGFGMGLLFNGSVGITSQWFLRKRSIATSISAAGSGIGGLTYSLATGSMISRLGLGWTFRILGLITFVVNLIAANLIKDRNKATGSQYKAFHFPLLKRPEFLLLQGWGVFSLLGYVVVLFSLPNFALSIGLTAHQGSIVGALLNLGQGLGRPVIGLLSDRYGRLNVATVLSIFCGVFCLAVWTPTQSMGLLCFFAIVAGTVAGTFWTTVVPVCAEVVGLQQLPSALSITWVLMVPPTTVSEPIAVLVKDNSKKNRAYLYAQLFAGLAYIVGALCLWVLRAWKVGDNEAAAERKAVADAAIAARTMKIGGNSVFPTAAPVDTTCVPEGNIHPSNQPVVAPPVTCTDPIATATRTSTWNPAVLLRSLVTWDII</sequence>
<dbReference type="Gene3D" id="1.20.1250.20">
    <property type="entry name" value="MFS general substrate transporter like domains"/>
    <property type="match status" value="2"/>
</dbReference>
<evidence type="ECO:0000256" key="1">
    <source>
        <dbReference type="ARBA" id="ARBA00004141"/>
    </source>
</evidence>
<keyword evidence="4" id="KW-0472">Membrane</keyword>
<protein>
    <submittedName>
        <fullName evidence="5">Uncharacterized protein</fullName>
    </submittedName>
</protein>
<dbReference type="InterPro" id="IPR036259">
    <property type="entry name" value="MFS_trans_sf"/>
</dbReference>
<feature type="transmembrane region" description="Helical" evidence="4">
    <location>
        <begin position="104"/>
        <end position="124"/>
    </location>
</feature>
<feature type="transmembrane region" description="Helical" evidence="4">
    <location>
        <begin position="268"/>
        <end position="286"/>
    </location>
</feature>
<evidence type="ECO:0000256" key="4">
    <source>
        <dbReference type="SAM" id="Phobius"/>
    </source>
</evidence>
<dbReference type="Pfam" id="PF07690">
    <property type="entry name" value="MFS_1"/>
    <property type="match status" value="1"/>
</dbReference>
<keyword evidence="4" id="KW-1133">Transmembrane helix</keyword>
<dbReference type="PANTHER" id="PTHR11360:SF315">
    <property type="entry name" value="TRANSPORTER MCH2-RELATED"/>
    <property type="match status" value="1"/>
</dbReference>
<comment type="caution">
    <text evidence="5">The sequence shown here is derived from an EMBL/GenBank/DDBJ whole genome shotgun (WGS) entry which is preliminary data.</text>
</comment>
<dbReference type="VEuPathDB" id="FungiDB:PADG_02987"/>
<feature type="transmembrane region" description="Helical" evidence="4">
    <location>
        <begin position="224"/>
        <end position="244"/>
    </location>
</feature>
<comment type="similarity">
    <text evidence="2">Belongs to the major facilitator superfamily. Monocarboxylate porter (TC 2.A.1.13) family.</text>
</comment>
<evidence type="ECO:0000256" key="2">
    <source>
        <dbReference type="ARBA" id="ARBA00006727"/>
    </source>
</evidence>
<feature type="transmembrane region" description="Helical" evidence="4">
    <location>
        <begin position="160"/>
        <end position="180"/>
    </location>
</feature>
<evidence type="ECO:0000313" key="5">
    <source>
        <dbReference type="EMBL" id="ODH38188.1"/>
    </source>
</evidence>
<dbReference type="OrthoDB" id="6499973at2759"/>
<comment type="subcellular location">
    <subcellularLocation>
        <location evidence="1">Membrane</location>
        <topology evidence="1">Multi-pass membrane protein</topology>
    </subcellularLocation>
</comment>
<dbReference type="VEuPathDB" id="FungiDB:PABG_00563"/>
<name>A0A1D2JIV5_PARBR</name>
<dbReference type="Proteomes" id="UP000242814">
    <property type="component" value="Unassembled WGS sequence"/>
</dbReference>
<dbReference type="AlphaFoldDB" id="A0A1D2JIV5"/>
<feature type="transmembrane region" description="Helical" evidence="4">
    <location>
        <begin position="355"/>
        <end position="380"/>
    </location>
</feature>
<dbReference type="GO" id="GO:0016020">
    <property type="term" value="C:membrane"/>
    <property type="evidence" value="ECO:0007669"/>
    <property type="project" value="UniProtKB-SubCell"/>
</dbReference>
<dbReference type="SUPFAM" id="SSF103473">
    <property type="entry name" value="MFS general substrate transporter"/>
    <property type="match status" value="1"/>
</dbReference>
<feature type="transmembrane region" description="Helical" evidence="4">
    <location>
        <begin position="192"/>
        <end position="212"/>
    </location>
</feature>
<evidence type="ECO:0000256" key="3">
    <source>
        <dbReference type="SAM" id="MobiDB-lite"/>
    </source>
</evidence>
<keyword evidence="4" id="KW-0812">Transmembrane</keyword>
<organism evidence="5 6">
    <name type="scientific">Paracoccidioides brasiliensis</name>
    <dbReference type="NCBI Taxonomy" id="121759"/>
    <lineage>
        <taxon>Eukaryota</taxon>
        <taxon>Fungi</taxon>
        <taxon>Dikarya</taxon>
        <taxon>Ascomycota</taxon>
        <taxon>Pezizomycotina</taxon>
        <taxon>Eurotiomycetes</taxon>
        <taxon>Eurotiomycetidae</taxon>
        <taxon>Onygenales</taxon>
        <taxon>Ajellomycetaceae</taxon>
        <taxon>Paracoccidioides</taxon>
    </lineage>
</organism>
<dbReference type="PANTHER" id="PTHR11360">
    <property type="entry name" value="MONOCARBOXYLATE TRANSPORTER"/>
    <property type="match status" value="1"/>
</dbReference>
<dbReference type="InterPro" id="IPR011701">
    <property type="entry name" value="MFS"/>
</dbReference>
<feature type="transmembrane region" description="Helical" evidence="4">
    <location>
        <begin position="136"/>
        <end position="154"/>
    </location>
</feature>
<dbReference type="InterPro" id="IPR050327">
    <property type="entry name" value="Proton-linked_MCT"/>
</dbReference>
<feature type="transmembrane region" description="Helical" evidence="4">
    <location>
        <begin position="424"/>
        <end position="445"/>
    </location>
</feature>
<feature type="region of interest" description="Disordered" evidence="3">
    <location>
        <begin position="1"/>
        <end position="56"/>
    </location>
</feature>
<gene>
    <name evidence="5" type="ORF">ACO22_02519</name>
</gene>
<accession>A0A1D2JIV5</accession>